<comment type="caution">
    <text evidence="3">The sequence shown here is derived from an EMBL/GenBank/DDBJ whole genome shotgun (WGS) entry which is preliminary data.</text>
</comment>
<keyword evidence="1" id="KW-0812">Transmembrane</keyword>
<keyword evidence="1" id="KW-1133">Transmembrane helix</keyword>
<reference evidence="3 4" key="1">
    <citation type="submission" date="2018-09" db="EMBL/GenBank/DDBJ databases">
        <title>Genomic Encyclopedia of Type Strains, Phase III (KMG-III): the genomes of soil and plant-associated and newly described type strains.</title>
        <authorList>
            <person name="Whitman W."/>
        </authorList>
    </citation>
    <scope>NUCLEOTIDE SEQUENCE [LARGE SCALE GENOMIC DNA]</scope>
    <source>
        <strain evidence="3 4">CECT 7938</strain>
    </source>
</reference>
<feature type="domain" description="Peptidase M1 membrane alanine aminopeptidase" evidence="2">
    <location>
        <begin position="846"/>
        <end position="1029"/>
    </location>
</feature>
<name>A0A420BFH1_SPHD1</name>
<feature type="transmembrane region" description="Helical" evidence="1">
    <location>
        <begin position="7"/>
        <end position="27"/>
    </location>
</feature>
<accession>A0A420BFH1</accession>
<keyword evidence="1" id="KW-0472">Membrane</keyword>
<proteinExistence type="predicted"/>
<evidence type="ECO:0000313" key="4">
    <source>
        <dbReference type="Proteomes" id="UP000286246"/>
    </source>
</evidence>
<feature type="transmembrane region" description="Helical" evidence="1">
    <location>
        <begin position="39"/>
        <end position="62"/>
    </location>
</feature>
<gene>
    <name evidence="3" type="ORF">DFQ12_0269</name>
</gene>
<feature type="transmembrane region" description="Helical" evidence="1">
    <location>
        <begin position="164"/>
        <end position="182"/>
    </location>
</feature>
<feature type="transmembrane region" description="Helical" evidence="1">
    <location>
        <begin position="546"/>
        <end position="563"/>
    </location>
</feature>
<feature type="transmembrane region" description="Helical" evidence="1">
    <location>
        <begin position="93"/>
        <end position="113"/>
    </location>
</feature>
<keyword evidence="4" id="KW-1185">Reference proteome</keyword>
<feature type="transmembrane region" description="Helical" evidence="1">
    <location>
        <begin position="434"/>
        <end position="459"/>
    </location>
</feature>
<dbReference type="InterPro" id="IPR014782">
    <property type="entry name" value="Peptidase_M1_dom"/>
</dbReference>
<dbReference type="InterPro" id="IPR027268">
    <property type="entry name" value="Peptidase_M4/M1_CTD_sf"/>
</dbReference>
<feature type="transmembrane region" description="Helical" evidence="1">
    <location>
        <begin position="466"/>
        <end position="488"/>
    </location>
</feature>
<dbReference type="Pfam" id="PF01433">
    <property type="entry name" value="Peptidase_M1"/>
    <property type="match status" value="1"/>
</dbReference>
<dbReference type="AlphaFoldDB" id="A0A420BFH1"/>
<dbReference type="Gene3D" id="1.10.390.10">
    <property type="entry name" value="Neutral Protease Domain 2"/>
    <property type="match status" value="1"/>
</dbReference>
<evidence type="ECO:0000259" key="2">
    <source>
        <dbReference type="Pfam" id="PF01433"/>
    </source>
</evidence>
<evidence type="ECO:0000256" key="1">
    <source>
        <dbReference type="SAM" id="Phobius"/>
    </source>
</evidence>
<feature type="transmembrane region" description="Helical" evidence="1">
    <location>
        <begin position="133"/>
        <end position="157"/>
    </location>
</feature>
<evidence type="ECO:0000313" key="3">
    <source>
        <dbReference type="EMBL" id="RKE55437.1"/>
    </source>
</evidence>
<feature type="transmembrane region" description="Helical" evidence="1">
    <location>
        <begin position="403"/>
        <end position="428"/>
    </location>
</feature>
<feature type="transmembrane region" description="Helical" evidence="1">
    <location>
        <begin position="508"/>
        <end position="534"/>
    </location>
</feature>
<dbReference type="GO" id="GO:0008237">
    <property type="term" value="F:metallopeptidase activity"/>
    <property type="evidence" value="ECO:0007669"/>
    <property type="project" value="InterPro"/>
</dbReference>
<feature type="transmembrane region" description="Helical" evidence="1">
    <location>
        <begin position="346"/>
        <end position="371"/>
    </location>
</feature>
<organism evidence="3 4">
    <name type="scientific">Sphingobacterium detergens</name>
    <dbReference type="NCBI Taxonomy" id="1145106"/>
    <lineage>
        <taxon>Bacteria</taxon>
        <taxon>Pseudomonadati</taxon>
        <taxon>Bacteroidota</taxon>
        <taxon>Sphingobacteriia</taxon>
        <taxon>Sphingobacteriales</taxon>
        <taxon>Sphingobacteriaceae</taxon>
        <taxon>Sphingobacterium</taxon>
    </lineage>
</organism>
<feature type="transmembrane region" description="Helical" evidence="1">
    <location>
        <begin position="240"/>
        <end position="257"/>
    </location>
</feature>
<dbReference type="GO" id="GO:0008270">
    <property type="term" value="F:zinc ion binding"/>
    <property type="evidence" value="ECO:0007669"/>
    <property type="project" value="InterPro"/>
</dbReference>
<protein>
    <submittedName>
        <fullName evidence="3">ABC-2 family transporter</fullName>
    </submittedName>
</protein>
<dbReference type="EMBL" id="RAPY01000001">
    <property type="protein sequence ID" value="RKE55437.1"/>
    <property type="molecule type" value="Genomic_DNA"/>
</dbReference>
<dbReference type="Proteomes" id="UP000286246">
    <property type="component" value="Unassembled WGS sequence"/>
</dbReference>
<feature type="transmembrane region" description="Helical" evidence="1">
    <location>
        <begin position="315"/>
        <end position="334"/>
    </location>
</feature>
<dbReference type="SUPFAM" id="SSF55486">
    <property type="entry name" value="Metalloproteases ('zincins'), catalytic domain"/>
    <property type="match status" value="1"/>
</dbReference>
<sequence>MRGLKGWPTYLFLALIVLIAAFCGNQFNMSISQDIYTNAAYTIGFVLGFFSLSIIFFACYFAQKILFSDAESGFGQIVFATPIHKKAYLAGNFTAHFLLSLMCFVLVCLGFGIGLNLRTGVDMQPVFSWGYYLYPLFVFGVFNSLFVCSLLFTLSYLSKSKLTVLLGAIALYIAYMLLLLFSSSPFMSGSMPQSIGMQKISSLLDPFGISAYFYEAQARSVDAKNLALQPFSGFLLINRLLYLGLAVGCCLIGYDRFSFASASIRRKVKQPLTQAAPERQSMPYKKIAAVFHWEARVQATLSFVKIDLSYLSRGIACYGISMCLLFAIGMEMYAEIEKGIRIPQKYASSGLLSAAIIENFQLLGMLIILYLTNDLYWRSWVSGFSRLEMTTYYNRNKSLGHGLSLIVVILFFTVLLVLEAIVFQFAYGYLQFDWAAYAGVLSFTSLSLILFALIILFINSTTANRFTALGISLLVFLFLGTFFVKKILPNPLFHFFLPYEEGYSDFSGYSAYLTAYLLRTVFGLSLIGLCYALASLGFRNRRLIKISAASACLLASVLLAWMYSKEQHFQSKKAGYLAAATYEKLYRSYDQMVLPKIVRLTTEVSLYPSQQHYRIQGSYLLKNEGQGPMDTVLINFHPTLKLLQSALIMGGDTIQVNTANPLVLLPKSLSPGDTMLFNFDLSYNWYGVNAHDPFNVIMNGGSFMRISRYYPQLGYQQDAELTDPNLRKEYGLGVGRKENPLVGPEVQKNDFIDLEMKVSTQADQAVVASADLVKDWREKGRHFYQFSAQQIPFRFALSSASYQIKTCYHRGIAISVYYHPKHSENVEHLLKNAKLSLDYCIDQFGPYPFRSLVLAEIAGYTKGFAGTAYPAAVFMPENMVFHANLHADKHQDVINEIAGHEVSHLWWGNSQIDPDDRQGKLMLTESLAMYTEMMLYKKMYGQSGLQRQLELHAQIYASAKGLQVPEPLYMVSAGNTHTAYSKGALVFVKIADLLGEVELNRALKAFLIANKYPKKPTSLDLIEEIRSVCKNEGQFRKIENLLKEAESL</sequence>